<comment type="caution">
    <text evidence="2">The sequence shown here is derived from an EMBL/GenBank/DDBJ whole genome shotgun (WGS) entry which is preliminary data.</text>
</comment>
<keyword evidence="3" id="KW-1185">Reference proteome</keyword>
<protein>
    <submittedName>
        <fullName evidence="2">Uncharacterized protein</fullName>
    </submittedName>
</protein>
<accession>A0A8J5SK15</accession>
<gene>
    <name evidence="2" type="ORF">GUJ93_ZPchr0004g39505</name>
</gene>
<evidence type="ECO:0000313" key="3">
    <source>
        <dbReference type="Proteomes" id="UP000729402"/>
    </source>
</evidence>
<feature type="compositionally biased region" description="Basic and acidic residues" evidence="1">
    <location>
        <begin position="79"/>
        <end position="90"/>
    </location>
</feature>
<sequence>MVWCCVGFHTRLLGHKHASRRQLSTSLVREKIDSAQIATHRESYNQAPPPAAQHATLGRDISPTLRSGDQFQKRIGGKPIEKTGHNHSLKEPTMNRVARGKQYEQWVGK</sequence>
<name>A0A8J5SK15_ZIZPA</name>
<evidence type="ECO:0000256" key="1">
    <source>
        <dbReference type="SAM" id="MobiDB-lite"/>
    </source>
</evidence>
<feature type="region of interest" description="Disordered" evidence="1">
    <location>
        <begin position="40"/>
        <end position="109"/>
    </location>
</feature>
<reference evidence="2" key="2">
    <citation type="submission" date="2021-02" db="EMBL/GenBank/DDBJ databases">
        <authorList>
            <person name="Kimball J.A."/>
            <person name="Haas M.W."/>
            <person name="Macchietto M."/>
            <person name="Kono T."/>
            <person name="Duquette J."/>
            <person name="Shao M."/>
        </authorList>
    </citation>
    <scope>NUCLEOTIDE SEQUENCE</scope>
    <source>
        <tissue evidence="2">Fresh leaf tissue</tissue>
    </source>
</reference>
<dbReference type="EMBL" id="JAAALK010000285">
    <property type="protein sequence ID" value="KAG8065587.1"/>
    <property type="molecule type" value="Genomic_DNA"/>
</dbReference>
<dbReference type="AlphaFoldDB" id="A0A8J5SK15"/>
<proteinExistence type="predicted"/>
<organism evidence="2 3">
    <name type="scientific">Zizania palustris</name>
    <name type="common">Northern wild rice</name>
    <dbReference type="NCBI Taxonomy" id="103762"/>
    <lineage>
        <taxon>Eukaryota</taxon>
        <taxon>Viridiplantae</taxon>
        <taxon>Streptophyta</taxon>
        <taxon>Embryophyta</taxon>
        <taxon>Tracheophyta</taxon>
        <taxon>Spermatophyta</taxon>
        <taxon>Magnoliopsida</taxon>
        <taxon>Liliopsida</taxon>
        <taxon>Poales</taxon>
        <taxon>Poaceae</taxon>
        <taxon>BOP clade</taxon>
        <taxon>Oryzoideae</taxon>
        <taxon>Oryzeae</taxon>
        <taxon>Zizaniinae</taxon>
        <taxon>Zizania</taxon>
    </lineage>
</organism>
<evidence type="ECO:0000313" key="2">
    <source>
        <dbReference type="EMBL" id="KAG8065587.1"/>
    </source>
</evidence>
<reference evidence="2" key="1">
    <citation type="journal article" date="2021" name="bioRxiv">
        <title>Whole Genome Assembly and Annotation of Northern Wild Rice, Zizania palustris L., Supports a Whole Genome Duplication in the Zizania Genus.</title>
        <authorList>
            <person name="Haas M."/>
            <person name="Kono T."/>
            <person name="Macchietto M."/>
            <person name="Millas R."/>
            <person name="McGilp L."/>
            <person name="Shao M."/>
            <person name="Duquette J."/>
            <person name="Hirsch C.N."/>
            <person name="Kimball J."/>
        </authorList>
    </citation>
    <scope>NUCLEOTIDE SEQUENCE</scope>
    <source>
        <tissue evidence="2">Fresh leaf tissue</tissue>
    </source>
</reference>
<dbReference type="Proteomes" id="UP000729402">
    <property type="component" value="Unassembled WGS sequence"/>
</dbReference>